<dbReference type="Proteomes" id="UP000681356">
    <property type="component" value="Unassembled WGS sequence"/>
</dbReference>
<proteinExistence type="predicted"/>
<dbReference type="AlphaFoldDB" id="A0A8J7WHD9"/>
<protein>
    <submittedName>
        <fullName evidence="1">Uncharacterized protein</fullName>
    </submittedName>
</protein>
<dbReference type="EMBL" id="JAGTUU010000014">
    <property type="protein sequence ID" value="MBS0126867.1"/>
    <property type="molecule type" value="Genomic_DNA"/>
</dbReference>
<reference evidence="1" key="1">
    <citation type="submission" date="2021-04" db="EMBL/GenBank/DDBJ databases">
        <authorList>
            <person name="Yoon J."/>
        </authorList>
    </citation>
    <scope>NUCLEOTIDE SEQUENCE</scope>
    <source>
        <strain evidence="1">KMU-90</strain>
    </source>
</reference>
<dbReference type="RefSeq" id="WP_212538825.1">
    <property type="nucleotide sequence ID" value="NZ_JAGTUU010000014.1"/>
</dbReference>
<keyword evidence="2" id="KW-1185">Reference proteome</keyword>
<gene>
    <name evidence="1" type="ORF">KB874_22585</name>
</gene>
<organism evidence="1 2">
    <name type="scientific">Thetidibacter halocola</name>
    <dbReference type="NCBI Taxonomy" id="2827239"/>
    <lineage>
        <taxon>Bacteria</taxon>
        <taxon>Pseudomonadati</taxon>
        <taxon>Pseudomonadota</taxon>
        <taxon>Alphaproteobacteria</taxon>
        <taxon>Rhodobacterales</taxon>
        <taxon>Roseobacteraceae</taxon>
        <taxon>Thetidibacter</taxon>
    </lineage>
</organism>
<name>A0A8J7WHD9_9RHOB</name>
<comment type="caution">
    <text evidence="1">The sequence shown here is derived from an EMBL/GenBank/DDBJ whole genome shotgun (WGS) entry which is preliminary data.</text>
</comment>
<accession>A0A8J7WHD9</accession>
<evidence type="ECO:0000313" key="1">
    <source>
        <dbReference type="EMBL" id="MBS0126867.1"/>
    </source>
</evidence>
<evidence type="ECO:0000313" key="2">
    <source>
        <dbReference type="Proteomes" id="UP000681356"/>
    </source>
</evidence>
<sequence>MTTRRAARNNDKALDAFIAAKAEIDTMLARLQALSGDHFGFDPDAINWGAVGSINSVAVDLRKITDFLFGEGEHAA</sequence>